<reference evidence="1" key="1">
    <citation type="submission" date="2021-04" db="EMBL/GenBank/DDBJ databases">
        <title>Genomic characterization of the novel lytic bacteriophage vB_RsoP_BMB50 infecting Ralstonia solanacearum.</title>
        <authorList>
            <person name="Wang K."/>
            <person name="Liu Q."/>
            <person name="Dong Z."/>
            <person name="Sun M."/>
            <person name="Peng D."/>
        </authorList>
    </citation>
    <scope>NUCLEOTIDE SEQUENCE</scope>
</reference>
<evidence type="ECO:0000313" key="1">
    <source>
        <dbReference type="EMBL" id="QVE65527.1"/>
    </source>
</evidence>
<proteinExistence type="predicted"/>
<evidence type="ECO:0000313" key="2">
    <source>
        <dbReference type="Proteomes" id="UP000694260"/>
    </source>
</evidence>
<protein>
    <submittedName>
        <fullName evidence="1">Uncharacterized protein</fullName>
    </submittedName>
</protein>
<sequence>MSLGDQNESGSQRTQKQEVTVQEQILVRMDKDAYRQLEKALGNLAQPAISDKTTDLQAGVLLGVQITLQKLREGFVIEK</sequence>
<keyword evidence="2" id="KW-1185">Reference proteome</keyword>
<accession>A0A8E5KHH6</accession>
<organism evidence="1 2">
    <name type="scientific">Ralstonia phage vB_RsoP_BMB50</name>
    <dbReference type="NCBI Taxonomy" id="2834269"/>
    <lineage>
        <taxon>Viruses</taxon>
        <taxon>Duplodnaviria</taxon>
        <taxon>Heunggongvirae</taxon>
        <taxon>Uroviricota</taxon>
        <taxon>Caudoviricetes</taxon>
        <taxon>Autographivirales</taxon>
        <taxon>Autonotataviridae</taxon>
        <taxon>Okabevirinae</taxon>
        <taxon>Hongshanvirus</taxon>
        <taxon>Hongshanvirus BMB50</taxon>
    </lineage>
</organism>
<dbReference type="EMBL" id="MW965453">
    <property type="protein sequence ID" value="QVE65527.1"/>
    <property type="molecule type" value="Genomic_DNA"/>
</dbReference>
<name>A0A8E5KHH6_9CAUD</name>
<dbReference type="Proteomes" id="UP000694260">
    <property type="component" value="Segment"/>
</dbReference>